<evidence type="ECO:0000256" key="5">
    <source>
        <dbReference type="ARBA" id="ARBA00023002"/>
    </source>
</evidence>
<evidence type="ECO:0000313" key="9">
    <source>
        <dbReference type="EMBL" id="CAB3702827.1"/>
    </source>
</evidence>
<evidence type="ECO:0000313" key="10">
    <source>
        <dbReference type="Proteomes" id="UP000507979"/>
    </source>
</evidence>
<dbReference type="EMBL" id="CADIJR010000085">
    <property type="protein sequence ID" value="CAB3702827.1"/>
    <property type="molecule type" value="Genomic_DNA"/>
</dbReference>
<dbReference type="InterPro" id="IPR058924">
    <property type="entry name" value="AGPR_dimerisation_dom"/>
</dbReference>
<dbReference type="EC" id="1.2.1.38" evidence="6"/>
<organism evidence="9 10">
    <name type="scientific">Achromobacter insuavis</name>
    <dbReference type="NCBI Taxonomy" id="1287735"/>
    <lineage>
        <taxon>Bacteria</taxon>
        <taxon>Pseudomonadati</taxon>
        <taxon>Pseudomonadota</taxon>
        <taxon>Betaproteobacteria</taxon>
        <taxon>Burkholderiales</taxon>
        <taxon>Alcaligenaceae</taxon>
        <taxon>Achromobacter</taxon>
    </lineage>
</organism>
<comment type="function">
    <text evidence="6">Catalyzes the NADPH-dependent reduction of N-acetyl-5-glutamyl phosphate to yield N-acetyl-L-glutamate 5-semialdehyde.</text>
</comment>
<dbReference type="AlphaFoldDB" id="A0A6J5BDV7"/>
<dbReference type="UniPathway" id="UPA00068">
    <property type="reaction ID" value="UER00108"/>
</dbReference>
<protein>
    <recommendedName>
        <fullName evidence="6">N-acetyl-gamma-glutamyl-phosphate reductase</fullName>
        <shortName evidence="6">AGPR</shortName>
        <ecNumber evidence="6">1.2.1.38</ecNumber>
    </recommendedName>
    <alternativeName>
        <fullName evidence="6">N-acetyl-glutamate semialdehyde dehydrogenase</fullName>
        <shortName evidence="6">NAGSA dehydrogenase</shortName>
    </alternativeName>
</protein>
<dbReference type="PANTHER" id="PTHR32338">
    <property type="entry name" value="N-ACETYL-GAMMA-GLUTAMYL-PHOSPHATE REDUCTASE, CHLOROPLASTIC-RELATED-RELATED"/>
    <property type="match status" value="1"/>
</dbReference>
<dbReference type="InterPro" id="IPR050085">
    <property type="entry name" value="AGPR"/>
</dbReference>
<accession>A0A6J5BDV7</accession>
<dbReference type="HAMAP" id="MF_01110">
    <property type="entry name" value="ArgC_type2"/>
    <property type="match status" value="1"/>
</dbReference>
<dbReference type="InterPro" id="IPR036291">
    <property type="entry name" value="NAD(P)-bd_dom_sf"/>
</dbReference>
<dbReference type="GO" id="GO:0003942">
    <property type="term" value="F:N-acetyl-gamma-glutamyl-phosphate reductase activity"/>
    <property type="evidence" value="ECO:0007669"/>
    <property type="project" value="UniProtKB-UniRule"/>
</dbReference>
<dbReference type="CDD" id="cd23935">
    <property type="entry name" value="AGPR_2_C"/>
    <property type="match status" value="1"/>
</dbReference>
<dbReference type="NCBIfam" id="TIGR01851">
    <property type="entry name" value="argC_other"/>
    <property type="match status" value="1"/>
</dbReference>
<feature type="active site" evidence="6 7">
    <location>
        <position position="141"/>
    </location>
</feature>
<evidence type="ECO:0000256" key="6">
    <source>
        <dbReference type="HAMAP-Rule" id="MF_01110"/>
    </source>
</evidence>
<keyword evidence="2 6" id="KW-0055">Arginine biosynthesis</keyword>
<feature type="domain" description="Semialdehyde dehydrogenase NAD-binding" evidence="8">
    <location>
        <begin position="29"/>
        <end position="130"/>
    </location>
</feature>
<gene>
    <name evidence="9" type="primary">argC_2</name>
    <name evidence="6" type="synonym">argC</name>
    <name evidence="9" type="ORF">LMG26845_05333</name>
</gene>
<dbReference type="InterPro" id="IPR010136">
    <property type="entry name" value="AGPR_type-2"/>
</dbReference>
<dbReference type="Proteomes" id="UP000507979">
    <property type="component" value="Unassembled WGS sequence"/>
</dbReference>
<dbReference type="InterPro" id="IPR023013">
    <property type="entry name" value="AGPR_AS"/>
</dbReference>
<dbReference type="SUPFAM" id="SSF55347">
    <property type="entry name" value="Glyceraldehyde-3-phosphate dehydrogenase-like, C-terminal domain"/>
    <property type="match status" value="1"/>
</dbReference>
<evidence type="ECO:0000256" key="7">
    <source>
        <dbReference type="PROSITE-ProRule" id="PRU10010"/>
    </source>
</evidence>
<dbReference type="InterPro" id="IPR000534">
    <property type="entry name" value="Semialdehyde_DH_NAD-bd"/>
</dbReference>
<proteinExistence type="inferred from homology"/>
<sequence length="338" mass="36030">MMDTRIHFRPHPPAPRRLFRKATHMTHPLVFIDGDQGTTGLQIHERLRDRADLRLLTLAEGDRKDPRRRAEAINASDIAILCLPDEPARQAVASIVNPEVRVIDASSAHRTTAGWVYGFPEMAAGQGERIAQAKRVSNPGCYPTGAIALLRPLVQAGLVPADYPLSVHAVSGYSGGGRASVDAYEGPGATGGLAFQVYGLGLAHKHTPEIERHAGLTQRPVFVPSYGAFRQGIVLTVPLQLRLLPAGVSVAQLQQCLARHYAGARHVQVVAAQDAAAQTFLDPQALNGTNDLRLAVHGNAEHGQVLLSAVFDNLGKGASGAAVQNLDLMLQALALAEA</sequence>
<name>A0A6J5BDV7_9BURK</name>
<dbReference type="Pfam" id="PF22698">
    <property type="entry name" value="Semialdhyde_dhC_1"/>
    <property type="match status" value="1"/>
</dbReference>
<comment type="similarity">
    <text evidence="6">Belongs to the NAGSA dehydrogenase family. Type 2 subfamily.</text>
</comment>
<dbReference type="SUPFAM" id="SSF51735">
    <property type="entry name" value="NAD(P)-binding Rossmann-fold domains"/>
    <property type="match status" value="1"/>
</dbReference>
<keyword evidence="1 6" id="KW-0963">Cytoplasm</keyword>
<dbReference type="Pfam" id="PF01118">
    <property type="entry name" value="Semialdhyde_dh"/>
    <property type="match status" value="1"/>
</dbReference>
<reference evidence="9 10" key="1">
    <citation type="submission" date="2020-04" db="EMBL/GenBank/DDBJ databases">
        <authorList>
            <person name="De Canck E."/>
        </authorList>
    </citation>
    <scope>NUCLEOTIDE SEQUENCE [LARGE SCALE GENOMIC DNA]</scope>
    <source>
        <strain evidence="9 10">LMG 26845</strain>
    </source>
</reference>
<dbReference type="CDD" id="cd17896">
    <property type="entry name" value="AGPR_2_N"/>
    <property type="match status" value="1"/>
</dbReference>
<dbReference type="GO" id="GO:0051287">
    <property type="term" value="F:NAD binding"/>
    <property type="evidence" value="ECO:0007669"/>
    <property type="project" value="InterPro"/>
</dbReference>
<dbReference type="Gene3D" id="3.30.360.10">
    <property type="entry name" value="Dihydrodipicolinate Reductase, domain 2"/>
    <property type="match status" value="1"/>
</dbReference>
<comment type="subcellular location">
    <subcellularLocation>
        <location evidence="6">Cytoplasm</location>
    </subcellularLocation>
</comment>
<comment type="catalytic activity">
    <reaction evidence="6">
        <text>N-acetyl-L-glutamate 5-semialdehyde + phosphate + NADP(+) = N-acetyl-L-glutamyl 5-phosphate + NADPH + H(+)</text>
        <dbReference type="Rhea" id="RHEA:21588"/>
        <dbReference type="ChEBI" id="CHEBI:15378"/>
        <dbReference type="ChEBI" id="CHEBI:29123"/>
        <dbReference type="ChEBI" id="CHEBI:43474"/>
        <dbReference type="ChEBI" id="CHEBI:57783"/>
        <dbReference type="ChEBI" id="CHEBI:57936"/>
        <dbReference type="ChEBI" id="CHEBI:58349"/>
        <dbReference type="EC" id="1.2.1.38"/>
    </reaction>
</comment>
<dbReference type="GO" id="GO:0005737">
    <property type="term" value="C:cytoplasm"/>
    <property type="evidence" value="ECO:0007669"/>
    <property type="project" value="UniProtKB-SubCell"/>
</dbReference>
<evidence type="ECO:0000256" key="2">
    <source>
        <dbReference type="ARBA" id="ARBA00022571"/>
    </source>
</evidence>
<dbReference type="Gene3D" id="3.40.50.720">
    <property type="entry name" value="NAD(P)-binding Rossmann-like Domain"/>
    <property type="match status" value="1"/>
</dbReference>
<keyword evidence="3 6" id="KW-0028">Amino-acid biosynthesis</keyword>
<keyword evidence="10" id="KW-1185">Reference proteome</keyword>
<dbReference type="PROSITE" id="PS01224">
    <property type="entry name" value="ARGC"/>
    <property type="match status" value="1"/>
</dbReference>
<evidence type="ECO:0000256" key="4">
    <source>
        <dbReference type="ARBA" id="ARBA00022857"/>
    </source>
</evidence>
<dbReference type="GO" id="GO:0006526">
    <property type="term" value="P:L-arginine biosynthetic process"/>
    <property type="evidence" value="ECO:0007669"/>
    <property type="project" value="UniProtKB-UniRule"/>
</dbReference>
<comment type="pathway">
    <text evidence="6">Amino-acid biosynthesis; L-arginine biosynthesis; N(2)-acetyl-L-ornithine from L-glutamate: step 3/4.</text>
</comment>
<dbReference type="SMART" id="SM00859">
    <property type="entry name" value="Semialdhyde_dh"/>
    <property type="match status" value="1"/>
</dbReference>
<dbReference type="PANTHER" id="PTHR32338:SF10">
    <property type="entry name" value="N-ACETYL-GAMMA-GLUTAMYL-PHOSPHATE REDUCTASE, CHLOROPLASTIC-RELATED"/>
    <property type="match status" value="1"/>
</dbReference>
<evidence type="ECO:0000256" key="1">
    <source>
        <dbReference type="ARBA" id="ARBA00022490"/>
    </source>
</evidence>
<keyword evidence="5 6" id="KW-0560">Oxidoreductase</keyword>
<evidence type="ECO:0000259" key="8">
    <source>
        <dbReference type="SMART" id="SM00859"/>
    </source>
</evidence>
<keyword evidence="4 6" id="KW-0521">NADP</keyword>
<evidence type="ECO:0000256" key="3">
    <source>
        <dbReference type="ARBA" id="ARBA00022605"/>
    </source>
</evidence>